<dbReference type="Proteomes" id="UP000051927">
    <property type="component" value="Unassembled WGS sequence"/>
</dbReference>
<protein>
    <recommendedName>
        <fullName evidence="10">Large-conductance mechanosensitive channel</fullName>
    </recommendedName>
</protein>
<dbReference type="SUPFAM" id="SSF81330">
    <property type="entry name" value="Gated mechanosensitive channel"/>
    <property type="match status" value="1"/>
</dbReference>
<evidence type="ECO:0000256" key="6">
    <source>
        <dbReference type="ARBA" id="ARBA00022989"/>
    </source>
</evidence>
<feature type="transmembrane region" description="Helical" evidence="10">
    <location>
        <begin position="20"/>
        <end position="38"/>
    </location>
</feature>
<dbReference type="NCBIfam" id="TIGR00220">
    <property type="entry name" value="mscL"/>
    <property type="match status" value="1"/>
</dbReference>
<evidence type="ECO:0000256" key="7">
    <source>
        <dbReference type="ARBA" id="ARBA00023065"/>
    </source>
</evidence>
<keyword evidence="6 10" id="KW-1133">Transmembrane helix</keyword>
<evidence type="ECO:0000256" key="10">
    <source>
        <dbReference type="HAMAP-Rule" id="MF_00115"/>
    </source>
</evidence>
<dbReference type="Pfam" id="PF01741">
    <property type="entry name" value="MscL"/>
    <property type="match status" value="1"/>
</dbReference>
<dbReference type="InterPro" id="IPR036019">
    <property type="entry name" value="MscL_channel"/>
</dbReference>
<name>A0ABR5Q195_9ACTN</name>
<reference evidence="11 12" key="1">
    <citation type="journal article" date="2015" name="Genome Announc.">
        <title>Expanding the biotechnology potential of lactobacilli through comparative genomics of 213 strains and associated genera.</title>
        <authorList>
            <person name="Sun Z."/>
            <person name="Harris H.M."/>
            <person name="McCann A."/>
            <person name="Guo C."/>
            <person name="Argimon S."/>
            <person name="Zhang W."/>
            <person name="Yang X."/>
            <person name="Jeffery I.B."/>
            <person name="Cooney J.C."/>
            <person name="Kagawa T.F."/>
            <person name="Liu W."/>
            <person name="Song Y."/>
            <person name="Salvetti E."/>
            <person name="Wrobel A."/>
            <person name="Rasinkangas P."/>
            <person name="Parkhill J."/>
            <person name="Rea M.C."/>
            <person name="O'Sullivan O."/>
            <person name="Ritari J."/>
            <person name="Douillard F.P."/>
            <person name="Paul Ross R."/>
            <person name="Yang R."/>
            <person name="Briner A.E."/>
            <person name="Felis G.E."/>
            <person name="de Vos W.M."/>
            <person name="Barrangou R."/>
            <person name="Klaenhammer T.R."/>
            <person name="Caufield P.W."/>
            <person name="Cui Y."/>
            <person name="Zhang H."/>
            <person name="O'Toole P.W."/>
        </authorList>
    </citation>
    <scope>NUCLEOTIDE SEQUENCE [LARGE SCALE GENOMIC DNA]</scope>
    <source>
        <strain evidence="11 12">DSM 7090</strain>
    </source>
</reference>
<comment type="caution">
    <text evidence="11">The sequence shown here is derived from an EMBL/GenBank/DDBJ whole genome shotgun (WGS) entry which is preliminary data.</text>
</comment>
<keyword evidence="7 10" id="KW-0406">Ion transport</keyword>
<keyword evidence="4 10" id="KW-1003">Cell membrane</keyword>
<feature type="transmembrane region" description="Helical" evidence="10">
    <location>
        <begin position="72"/>
        <end position="93"/>
    </location>
</feature>
<dbReference type="RefSeq" id="WP_003149303.1">
    <property type="nucleotide sequence ID" value="NZ_JQCP01000002.1"/>
</dbReference>
<evidence type="ECO:0000313" key="11">
    <source>
        <dbReference type="EMBL" id="KRO02522.1"/>
    </source>
</evidence>
<comment type="subcellular location">
    <subcellularLocation>
        <location evidence="1 10">Cell membrane</location>
        <topology evidence="1 10">Multi-pass membrane protein</topology>
    </subcellularLocation>
</comment>
<dbReference type="GeneID" id="84904749"/>
<evidence type="ECO:0000313" key="12">
    <source>
        <dbReference type="Proteomes" id="UP000051927"/>
    </source>
</evidence>
<dbReference type="Gene3D" id="1.10.1200.120">
    <property type="entry name" value="Large-conductance mechanosensitive channel, MscL, domain 1"/>
    <property type="match status" value="1"/>
</dbReference>
<dbReference type="PANTHER" id="PTHR30266">
    <property type="entry name" value="MECHANOSENSITIVE CHANNEL MSCL"/>
    <property type="match status" value="1"/>
</dbReference>
<dbReference type="InterPro" id="IPR019823">
    <property type="entry name" value="Mechanosensitive_channel_CS"/>
</dbReference>
<evidence type="ECO:0000256" key="5">
    <source>
        <dbReference type="ARBA" id="ARBA00022692"/>
    </source>
</evidence>
<evidence type="ECO:0000256" key="8">
    <source>
        <dbReference type="ARBA" id="ARBA00023136"/>
    </source>
</evidence>
<dbReference type="HAMAP" id="MF_00115">
    <property type="entry name" value="MscL"/>
    <property type="match status" value="1"/>
</dbReference>
<evidence type="ECO:0000256" key="3">
    <source>
        <dbReference type="ARBA" id="ARBA00022448"/>
    </source>
</evidence>
<evidence type="ECO:0000256" key="2">
    <source>
        <dbReference type="ARBA" id="ARBA00007254"/>
    </source>
</evidence>
<accession>A0ABR5Q195</accession>
<gene>
    <name evidence="10" type="primary">mscL</name>
    <name evidence="11" type="ORF">IV60_GL000971</name>
</gene>
<proteinExistence type="inferred from homology"/>
<dbReference type="PRINTS" id="PR01264">
    <property type="entry name" value="MECHCHANNEL"/>
</dbReference>
<keyword evidence="3 10" id="KW-0813">Transport</keyword>
<dbReference type="PROSITE" id="PS01327">
    <property type="entry name" value="MSCL"/>
    <property type="match status" value="1"/>
</dbReference>
<comment type="similarity">
    <text evidence="2 10">Belongs to the MscL family.</text>
</comment>
<sequence>MKKLFAEFKDFIARGNVMDMAIGVIIGGAFMAIVNSLVNDIVNPFIKLISGGGTEVSGLSIPVAGTEHGIDFGSFISAIINFLIIAVIVFLLVKAINKFMKGKKESTDSPTQVCPHCLEEVKAGATRCPHCTGEIKSTAHTV</sequence>
<keyword evidence="12" id="KW-1185">Reference proteome</keyword>
<evidence type="ECO:0000256" key="1">
    <source>
        <dbReference type="ARBA" id="ARBA00004651"/>
    </source>
</evidence>
<dbReference type="InterPro" id="IPR001185">
    <property type="entry name" value="MS_channel"/>
</dbReference>
<keyword evidence="9 10" id="KW-0407">Ion channel</keyword>
<comment type="subunit">
    <text evidence="10">Homopentamer.</text>
</comment>
<dbReference type="InterPro" id="IPR037673">
    <property type="entry name" value="MSC/AndL"/>
</dbReference>
<evidence type="ECO:0000256" key="9">
    <source>
        <dbReference type="ARBA" id="ARBA00023303"/>
    </source>
</evidence>
<keyword evidence="8 10" id="KW-0472">Membrane</keyword>
<comment type="function">
    <text evidence="10">Channel that opens in response to stretch forces in the membrane lipid bilayer. May participate in the regulation of osmotic pressure changes within the cell.</text>
</comment>
<keyword evidence="5 10" id="KW-0812">Transmembrane</keyword>
<evidence type="ECO:0000256" key="4">
    <source>
        <dbReference type="ARBA" id="ARBA00022475"/>
    </source>
</evidence>
<dbReference type="PANTHER" id="PTHR30266:SF2">
    <property type="entry name" value="LARGE-CONDUCTANCE MECHANOSENSITIVE CHANNEL"/>
    <property type="match status" value="1"/>
</dbReference>
<organism evidence="11 12">
    <name type="scientific">Lancefieldella rimae</name>
    <dbReference type="NCBI Taxonomy" id="1383"/>
    <lineage>
        <taxon>Bacteria</taxon>
        <taxon>Bacillati</taxon>
        <taxon>Actinomycetota</taxon>
        <taxon>Coriobacteriia</taxon>
        <taxon>Coriobacteriales</taxon>
        <taxon>Atopobiaceae</taxon>
        <taxon>Lancefieldella</taxon>
    </lineage>
</organism>
<dbReference type="EMBL" id="JQCP01000002">
    <property type="protein sequence ID" value="KRO02522.1"/>
    <property type="molecule type" value="Genomic_DNA"/>
</dbReference>